<comment type="catalytic activity">
    <reaction evidence="9 10">
        <text>Release of signal peptides from bacterial membrane prolipoproteins. Hydrolyzes -Xaa-Yaa-Zaa-|-(S,diacylglyceryl)Cys-, in which Xaa is hydrophobic (preferably Leu), and Yaa (Ala or Ser) and Zaa (Gly or Ala) have small, neutral side chains.</text>
        <dbReference type="EC" id="3.4.23.36"/>
    </reaction>
</comment>
<feature type="transmembrane region" description="Helical" evidence="9">
    <location>
        <begin position="71"/>
        <end position="89"/>
    </location>
</feature>
<sequence>MSLRPIRRWLLPLLLGLSLFLADQLSKQWIVTTLGAQPHQRSLVLWGDWLTLVYSRNTGVAFGLFPHMSQFFIFTSLLVTIGMLYAYVYHLPNQSLSIQVALGMILGGAMGNILDRVRLGYVVDFISVGWWPVFNLADSGITLGVTVLALYLIFIGDEAPTPRPQPRDDGLLRELLKRDVPD</sequence>
<organism evidence="12 13">
    <name type="scientific">Candidatus Viridilinea halotolerans</name>
    <dbReference type="NCBI Taxonomy" id="2491704"/>
    <lineage>
        <taxon>Bacteria</taxon>
        <taxon>Bacillati</taxon>
        <taxon>Chloroflexota</taxon>
        <taxon>Chloroflexia</taxon>
        <taxon>Chloroflexales</taxon>
        <taxon>Chloroflexineae</taxon>
        <taxon>Oscillochloridaceae</taxon>
        <taxon>Candidatus Viridilinea</taxon>
    </lineage>
</organism>
<reference evidence="12 13" key="1">
    <citation type="submission" date="2018-12" db="EMBL/GenBank/DDBJ databases">
        <title>Genome Sequence of Candidatus Viridilinea halotolerans isolated from saline sulfide-rich spring.</title>
        <authorList>
            <person name="Grouzdev D.S."/>
            <person name="Burganskaya E.I."/>
            <person name="Krutkina M.S."/>
            <person name="Sukhacheva M.V."/>
            <person name="Gorlenko V.M."/>
        </authorList>
    </citation>
    <scope>NUCLEOTIDE SEQUENCE [LARGE SCALE GENOMIC DNA]</scope>
    <source>
        <strain evidence="12">Chok-6</strain>
    </source>
</reference>
<dbReference type="UniPathway" id="UPA00665"/>
<comment type="caution">
    <text evidence="12">The sequence shown here is derived from an EMBL/GenBank/DDBJ whole genome shotgun (WGS) entry which is preliminary data.</text>
</comment>
<dbReference type="GO" id="GO:0006508">
    <property type="term" value="P:proteolysis"/>
    <property type="evidence" value="ECO:0007669"/>
    <property type="project" value="UniProtKB-KW"/>
</dbReference>
<name>A0A426TUR1_9CHLR</name>
<comment type="subcellular location">
    <subcellularLocation>
        <location evidence="9">Cell membrane</location>
        <topology evidence="9">Multi-pass membrane protein</topology>
    </subcellularLocation>
</comment>
<comment type="caution">
    <text evidence="9">Lacks conserved residue(s) required for the propagation of feature annotation.</text>
</comment>
<feature type="active site" evidence="9">
    <location>
        <position position="138"/>
    </location>
</feature>
<evidence type="ECO:0000256" key="7">
    <source>
        <dbReference type="ARBA" id="ARBA00022989"/>
    </source>
</evidence>
<dbReference type="GO" id="GO:0004190">
    <property type="term" value="F:aspartic-type endopeptidase activity"/>
    <property type="evidence" value="ECO:0007669"/>
    <property type="project" value="UniProtKB-UniRule"/>
</dbReference>
<evidence type="ECO:0000256" key="8">
    <source>
        <dbReference type="ARBA" id="ARBA00023136"/>
    </source>
</evidence>
<feature type="transmembrane region" description="Helical" evidence="9">
    <location>
        <begin position="134"/>
        <end position="154"/>
    </location>
</feature>
<dbReference type="PROSITE" id="PS00855">
    <property type="entry name" value="SPASE_II"/>
    <property type="match status" value="1"/>
</dbReference>
<evidence type="ECO:0000256" key="11">
    <source>
        <dbReference type="RuleBase" id="RU004181"/>
    </source>
</evidence>
<dbReference type="EC" id="3.4.23.36" evidence="9"/>
<gene>
    <name evidence="9 12" type="primary">lspA</name>
    <name evidence="12" type="ORF">EI684_16595</name>
</gene>
<keyword evidence="4 9" id="KW-0812">Transmembrane</keyword>
<dbReference type="PANTHER" id="PTHR33695:SF1">
    <property type="entry name" value="LIPOPROTEIN SIGNAL PEPTIDASE"/>
    <property type="match status" value="1"/>
</dbReference>
<evidence type="ECO:0000256" key="3">
    <source>
        <dbReference type="ARBA" id="ARBA00022670"/>
    </source>
</evidence>
<dbReference type="Proteomes" id="UP000280307">
    <property type="component" value="Unassembled WGS sequence"/>
</dbReference>
<evidence type="ECO:0000256" key="10">
    <source>
        <dbReference type="RuleBase" id="RU000594"/>
    </source>
</evidence>
<dbReference type="EMBL" id="RSAS01000670">
    <property type="protein sequence ID" value="RRR69095.1"/>
    <property type="molecule type" value="Genomic_DNA"/>
</dbReference>
<dbReference type="NCBIfam" id="TIGR00077">
    <property type="entry name" value="lspA"/>
    <property type="match status" value="1"/>
</dbReference>
<evidence type="ECO:0000313" key="13">
    <source>
        <dbReference type="Proteomes" id="UP000280307"/>
    </source>
</evidence>
<comment type="function">
    <text evidence="9 10">This protein specifically catalyzes the removal of signal peptides from prolipoproteins.</text>
</comment>
<protein>
    <recommendedName>
        <fullName evidence="9">Lipoprotein signal peptidase</fullName>
        <ecNumber evidence="9">3.4.23.36</ecNumber>
    </recommendedName>
    <alternativeName>
        <fullName evidence="9">Prolipoprotein signal peptidase</fullName>
    </alternativeName>
    <alternativeName>
        <fullName evidence="9">Signal peptidase II</fullName>
        <shortName evidence="9">SPase II</shortName>
    </alternativeName>
</protein>
<comment type="similarity">
    <text evidence="1 9 11">Belongs to the peptidase A8 family.</text>
</comment>
<dbReference type="InterPro" id="IPR001872">
    <property type="entry name" value="Peptidase_A8"/>
</dbReference>
<feature type="active site" evidence="9">
    <location>
        <position position="124"/>
    </location>
</feature>
<feature type="transmembrane region" description="Helical" evidence="9">
    <location>
        <begin position="96"/>
        <end position="114"/>
    </location>
</feature>
<dbReference type="HAMAP" id="MF_00161">
    <property type="entry name" value="LspA"/>
    <property type="match status" value="1"/>
</dbReference>
<comment type="pathway">
    <text evidence="9">Protein modification; lipoprotein biosynthesis (signal peptide cleavage).</text>
</comment>
<accession>A0A426TUR1</accession>
<keyword evidence="8 9" id="KW-0472">Membrane</keyword>
<dbReference type="AlphaFoldDB" id="A0A426TUR1"/>
<evidence type="ECO:0000256" key="6">
    <source>
        <dbReference type="ARBA" id="ARBA00022801"/>
    </source>
</evidence>
<keyword evidence="5 9" id="KW-0064">Aspartyl protease</keyword>
<evidence type="ECO:0000256" key="9">
    <source>
        <dbReference type="HAMAP-Rule" id="MF_00161"/>
    </source>
</evidence>
<dbReference type="PANTHER" id="PTHR33695">
    <property type="entry name" value="LIPOPROTEIN SIGNAL PEPTIDASE"/>
    <property type="match status" value="1"/>
</dbReference>
<evidence type="ECO:0000256" key="2">
    <source>
        <dbReference type="ARBA" id="ARBA00022475"/>
    </source>
</evidence>
<keyword evidence="6 9" id="KW-0378">Hydrolase</keyword>
<dbReference type="Pfam" id="PF01252">
    <property type="entry name" value="Peptidase_A8"/>
    <property type="match status" value="1"/>
</dbReference>
<proteinExistence type="inferred from homology"/>
<dbReference type="GO" id="GO:0005886">
    <property type="term" value="C:plasma membrane"/>
    <property type="evidence" value="ECO:0007669"/>
    <property type="project" value="UniProtKB-SubCell"/>
</dbReference>
<evidence type="ECO:0000256" key="1">
    <source>
        <dbReference type="ARBA" id="ARBA00006139"/>
    </source>
</evidence>
<keyword evidence="2 9" id="KW-1003">Cell membrane</keyword>
<keyword evidence="7 9" id="KW-1133">Transmembrane helix</keyword>
<evidence type="ECO:0000313" key="12">
    <source>
        <dbReference type="EMBL" id="RRR69095.1"/>
    </source>
</evidence>
<dbReference type="PRINTS" id="PR00781">
    <property type="entry name" value="LIPOSIGPTASE"/>
</dbReference>
<evidence type="ECO:0000256" key="4">
    <source>
        <dbReference type="ARBA" id="ARBA00022692"/>
    </source>
</evidence>
<evidence type="ECO:0000256" key="5">
    <source>
        <dbReference type="ARBA" id="ARBA00022750"/>
    </source>
</evidence>
<keyword evidence="3 9" id="KW-0645">Protease</keyword>